<keyword evidence="3" id="KW-1185">Reference proteome</keyword>
<evidence type="ECO:0000313" key="2">
    <source>
        <dbReference type="EMBL" id="QCP52445.1"/>
    </source>
</evidence>
<evidence type="ECO:0000313" key="3">
    <source>
        <dbReference type="Proteomes" id="UP000298656"/>
    </source>
</evidence>
<organism evidence="2 3">
    <name type="scientific">Trinickia violacea</name>
    <dbReference type="NCBI Taxonomy" id="2571746"/>
    <lineage>
        <taxon>Bacteria</taxon>
        <taxon>Pseudomonadati</taxon>
        <taxon>Pseudomonadota</taxon>
        <taxon>Betaproteobacteria</taxon>
        <taxon>Burkholderiales</taxon>
        <taxon>Burkholderiaceae</taxon>
        <taxon>Trinickia</taxon>
    </lineage>
</organism>
<gene>
    <name evidence="2" type="ORF">FAZ95_25075</name>
</gene>
<protein>
    <submittedName>
        <fullName evidence="2">Uncharacterized protein</fullName>
    </submittedName>
</protein>
<dbReference type="EMBL" id="CP040078">
    <property type="protein sequence ID" value="QCP52445.1"/>
    <property type="molecule type" value="Genomic_DNA"/>
</dbReference>
<proteinExistence type="predicted"/>
<dbReference type="Proteomes" id="UP000298656">
    <property type="component" value="Chromosome 2"/>
</dbReference>
<evidence type="ECO:0000256" key="1">
    <source>
        <dbReference type="SAM" id="MobiDB-lite"/>
    </source>
</evidence>
<dbReference type="RefSeq" id="WP_137335217.1">
    <property type="nucleotide sequence ID" value="NZ_CP040078.1"/>
</dbReference>
<sequence length="109" mass="12031">MPVKQGKRTRASRAHLEAKWSYCLARGSCFIAGTLTPLTLNAAINEAVEVFIARQGHEDLPLFLELLAERLQKREKPEAANAVLHLRGCGTLPPVPELDGRKTDTGRRS</sequence>
<accession>A0A4P8IWY6</accession>
<dbReference type="AlphaFoldDB" id="A0A4P8IWY6"/>
<feature type="region of interest" description="Disordered" evidence="1">
    <location>
        <begin position="89"/>
        <end position="109"/>
    </location>
</feature>
<dbReference type="KEGG" id="tvl:FAZ95_25075"/>
<dbReference type="OrthoDB" id="9108959at2"/>
<feature type="compositionally biased region" description="Basic and acidic residues" evidence="1">
    <location>
        <begin position="98"/>
        <end position="109"/>
    </location>
</feature>
<name>A0A4P8IWY6_9BURK</name>
<reference evidence="2 3" key="1">
    <citation type="submission" date="2019-05" db="EMBL/GenBank/DDBJ databases">
        <title>Burkholderia sp. DHOD12, isolated from subtropical forest soil.</title>
        <authorList>
            <person name="Gao Z.-H."/>
            <person name="Qiu L.-H."/>
        </authorList>
    </citation>
    <scope>NUCLEOTIDE SEQUENCE [LARGE SCALE GENOMIC DNA]</scope>
    <source>
        <strain evidence="2 3">DHOD12</strain>
    </source>
</reference>